<keyword evidence="4" id="KW-0067">ATP-binding</keyword>
<evidence type="ECO:0000256" key="2">
    <source>
        <dbReference type="ARBA" id="ARBA00022692"/>
    </source>
</evidence>
<evidence type="ECO:0000313" key="11">
    <source>
        <dbReference type="Proteomes" id="UP000185490"/>
    </source>
</evidence>
<sequence>MAIVGAVGGAIVIFKINFIVFVYILGVGILNLLLNVIFINKMKEINHNIQKNNSKFVQYISNIISGVNVIKSFVLEDIILKSIKRVNEDYYKSSVKNETYVDLVNNAADYVEIVGHFIVGGFLIMHSYISFGELMATIQLTRPVIEFFKALSTFLSNLGISMSSYERISEILDIEEEELNERDLMATPDFSAKFNVKVSDAIEFENVSFSYGNGNILENLSFKIKKGQKVLIIGKSGIGKSTIFKLILKFYDPQKGRIKIFEKDIKEYSIFEIRDLVSYVPQDYKLFSDTIYENIRYGNLKASYEDVLKVAKLSGAHEFIEKFENGCNTIIEENRRNLSGGQKQKIAIARALLKSSPILLLDEITSSLDKDSKETLIKTLKNIPKDKMVLIISHEYFVPKEIIDLKIELLTHNCTKVTEN</sequence>
<dbReference type="SUPFAM" id="SSF90123">
    <property type="entry name" value="ABC transporter transmembrane region"/>
    <property type="match status" value="1"/>
</dbReference>
<dbReference type="Pfam" id="PF00005">
    <property type="entry name" value="ABC_tran"/>
    <property type="match status" value="1"/>
</dbReference>
<dbReference type="PROSITE" id="PS50893">
    <property type="entry name" value="ABC_TRANSPORTER_2"/>
    <property type="match status" value="1"/>
</dbReference>
<keyword evidence="2 7" id="KW-0812">Transmembrane</keyword>
<evidence type="ECO:0000256" key="3">
    <source>
        <dbReference type="ARBA" id="ARBA00022741"/>
    </source>
</evidence>
<feature type="transmembrane region" description="Helical" evidence="7">
    <location>
        <begin position="6"/>
        <end position="34"/>
    </location>
</feature>
<dbReference type="Pfam" id="PF00664">
    <property type="entry name" value="ABC_membrane"/>
    <property type="match status" value="1"/>
</dbReference>
<dbReference type="InterPro" id="IPR036640">
    <property type="entry name" value="ABC1_TM_sf"/>
</dbReference>
<keyword evidence="5 7" id="KW-1133">Transmembrane helix</keyword>
<dbReference type="Gene3D" id="3.40.50.300">
    <property type="entry name" value="P-loop containing nucleotide triphosphate hydrolases"/>
    <property type="match status" value="1"/>
</dbReference>
<dbReference type="InterPro" id="IPR003593">
    <property type="entry name" value="AAA+_ATPase"/>
</dbReference>
<evidence type="ECO:0000259" key="8">
    <source>
        <dbReference type="PROSITE" id="PS50893"/>
    </source>
</evidence>
<evidence type="ECO:0000256" key="5">
    <source>
        <dbReference type="ARBA" id="ARBA00022989"/>
    </source>
</evidence>
<dbReference type="InterPro" id="IPR003439">
    <property type="entry name" value="ABC_transporter-like_ATP-bd"/>
</dbReference>
<dbReference type="PROSITE" id="PS50929">
    <property type="entry name" value="ABC_TM1F"/>
    <property type="match status" value="1"/>
</dbReference>
<dbReference type="EMBL" id="CP007389">
    <property type="protein sequence ID" value="APT74784.1"/>
    <property type="molecule type" value="Genomic_DNA"/>
</dbReference>
<evidence type="ECO:0000256" key="4">
    <source>
        <dbReference type="ARBA" id="ARBA00022840"/>
    </source>
</evidence>
<reference evidence="10 11" key="1">
    <citation type="submission" date="2014-02" db="EMBL/GenBank/DDBJ databases">
        <title>Diversity of Thermotogales isolates from hydrothermal vents.</title>
        <authorList>
            <person name="Haverkamp T.H.A."/>
            <person name="Lossouarn J."/>
            <person name="Geslin C."/>
            <person name="Nesbo C.L."/>
        </authorList>
    </citation>
    <scope>NUCLEOTIDE SEQUENCE [LARGE SCALE GENOMIC DNA]</scope>
    <source>
        <strain evidence="10 11">431</strain>
    </source>
</reference>
<comment type="subcellular location">
    <subcellularLocation>
        <location evidence="1">Cell membrane</location>
        <topology evidence="1">Multi-pass membrane protein</topology>
    </subcellularLocation>
</comment>
<keyword evidence="6 7" id="KW-0472">Membrane</keyword>
<feature type="domain" description="ABC transmembrane type-1" evidence="9">
    <location>
        <begin position="2"/>
        <end position="158"/>
    </location>
</feature>
<feature type="domain" description="ABC transporter" evidence="8">
    <location>
        <begin position="202"/>
        <end position="415"/>
    </location>
</feature>
<protein>
    <recommendedName>
        <fullName evidence="12">ABC transporter related</fullName>
    </recommendedName>
</protein>
<evidence type="ECO:0000259" key="9">
    <source>
        <dbReference type="PROSITE" id="PS50929"/>
    </source>
</evidence>
<dbReference type="SMART" id="SM00382">
    <property type="entry name" value="AAA"/>
    <property type="match status" value="1"/>
</dbReference>
<dbReference type="PROSITE" id="PS00211">
    <property type="entry name" value="ABC_TRANSPORTER_1"/>
    <property type="match status" value="1"/>
</dbReference>
<evidence type="ECO:0008006" key="12">
    <source>
        <dbReference type="Google" id="ProtNLM"/>
    </source>
</evidence>
<evidence type="ECO:0000313" key="10">
    <source>
        <dbReference type="EMBL" id="APT74784.1"/>
    </source>
</evidence>
<proteinExistence type="predicted"/>
<dbReference type="Proteomes" id="UP000185490">
    <property type="component" value="Chromosome"/>
</dbReference>
<dbReference type="PANTHER" id="PTHR24221:SF654">
    <property type="entry name" value="ATP-BINDING CASSETTE SUB-FAMILY B MEMBER 6"/>
    <property type="match status" value="1"/>
</dbReference>
<dbReference type="InterPro" id="IPR039421">
    <property type="entry name" value="Type_1_exporter"/>
</dbReference>
<dbReference type="InterPro" id="IPR027417">
    <property type="entry name" value="P-loop_NTPase"/>
</dbReference>
<name>A0ABM6GGE5_9BACT</name>
<accession>A0ABM6GGE5</accession>
<dbReference type="SUPFAM" id="SSF52540">
    <property type="entry name" value="P-loop containing nucleoside triphosphate hydrolases"/>
    <property type="match status" value="1"/>
</dbReference>
<organism evidence="10 11">
    <name type="scientific">Thermosipho melanesiensis</name>
    <dbReference type="NCBI Taxonomy" id="46541"/>
    <lineage>
        <taxon>Bacteria</taxon>
        <taxon>Thermotogati</taxon>
        <taxon>Thermotogota</taxon>
        <taxon>Thermotogae</taxon>
        <taxon>Thermotogales</taxon>
        <taxon>Fervidobacteriaceae</taxon>
        <taxon>Thermosipho</taxon>
    </lineage>
</organism>
<keyword evidence="11" id="KW-1185">Reference proteome</keyword>
<evidence type="ECO:0000256" key="1">
    <source>
        <dbReference type="ARBA" id="ARBA00004651"/>
    </source>
</evidence>
<keyword evidence="3" id="KW-0547">Nucleotide-binding</keyword>
<evidence type="ECO:0000256" key="7">
    <source>
        <dbReference type="SAM" id="Phobius"/>
    </source>
</evidence>
<dbReference type="Gene3D" id="1.20.1560.10">
    <property type="entry name" value="ABC transporter type 1, transmembrane domain"/>
    <property type="match status" value="1"/>
</dbReference>
<dbReference type="InterPro" id="IPR017871">
    <property type="entry name" value="ABC_transporter-like_CS"/>
</dbReference>
<evidence type="ECO:0000256" key="6">
    <source>
        <dbReference type="ARBA" id="ARBA00023136"/>
    </source>
</evidence>
<dbReference type="InterPro" id="IPR011527">
    <property type="entry name" value="ABC1_TM_dom"/>
</dbReference>
<dbReference type="PANTHER" id="PTHR24221">
    <property type="entry name" value="ATP-BINDING CASSETTE SUB-FAMILY B"/>
    <property type="match status" value="1"/>
</dbReference>
<gene>
    <name evidence="10" type="ORF">BW47_00015</name>
</gene>